<dbReference type="Pfam" id="PF01370">
    <property type="entry name" value="Epimerase"/>
    <property type="match status" value="1"/>
</dbReference>
<comment type="caution">
    <text evidence="2">The sequence shown here is derived from an EMBL/GenBank/DDBJ whole genome shotgun (WGS) entry which is preliminary data.</text>
</comment>
<sequence length="326" mass="36487">MNILVTGATGFIGRQLCFTLANKGYNVKALCRNIHHPYLIKHDNIEPIKGDILDTDSLLNAMQGCTQVYHTAAMAKMWCRNPDDFLETNVTGTRNVLLAAQKAGVQRIVYTSTCGVWGPTLKYPLTEDEPRITGFPIAYERTKYLAELEVNKFVQQGMDVVTVNPSRVFGEGPITDSNTVSKMISGYLKGKWRIIPGDGGQISNYSYLDDVVDGHIAAMEKGLTGNRYILGGEDVSFNEFFSTLQQVSGVQRNMVRVPQKVIKFYSHIEALKTKLTGLTPVFLPEFADRLKFNQKYSSQKAVAQLDYKITPFTEAMRKTVDYLKAN</sequence>
<dbReference type="InterPro" id="IPR036291">
    <property type="entry name" value="NAD(P)-bd_dom_sf"/>
</dbReference>
<evidence type="ECO:0000313" key="2">
    <source>
        <dbReference type="EMBL" id="MCQ6959984.1"/>
    </source>
</evidence>
<protein>
    <submittedName>
        <fullName evidence="2">NAD-dependent epimerase/dehydratase family protein</fullName>
    </submittedName>
</protein>
<dbReference type="Gene3D" id="3.40.50.720">
    <property type="entry name" value="NAD(P)-binding Rossmann-like Domain"/>
    <property type="match status" value="1"/>
</dbReference>
<evidence type="ECO:0000259" key="1">
    <source>
        <dbReference type="Pfam" id="PF01370"/>
    </source>
</evidence>
<dbReference type="Proteomes" id="UP001204376">
    <property type="component" value="Unassembled WGS sequence"/>
</dbReference>
<name>A0ABT1T5R9_9SPHI</name>
<dbReference type="InterPro" id="IPR051783">
    <property type="entry name" value="NAD(P)-dependent_oxidoreduct"/>
</dbReference>
<feature type="domain" description="NAD-dependent epimerase/dehydratase" evidence="1">
    <location>
        <begin position="3"/>
        <end position="231"/>
    </location>
</feature>
<reference evidence="2 3" key="1">
    <citation type="submission" date="2022-07" db="EMBL/GenBank/DDBJ databases">
        <title>Mucilaginibacter sp. JC4.</title>
        <authorList>
            <person name="Le V."/>
            <person name="Ko S.-R."/>
            <person name="Ahn C.-Y."/>
            <person name="Oh H.-M."/>
        </authorList>
    </citation>
    <scope>NUCLEOTIDE SEQUENCE [LARGE SCALE GENOMIC DNA]</scope>
    <source>
        <strain evidence="2 3">JC4</strain>
    </source>
</reference>
<dbReference type="InterPro" id="IPR001509">
    <property type="entry name" value="Epimerase_deHydtase"/>
</dbReference>
<organism evidence="2 3">
    <name type="scientific">Mucilaginibacter aquariorum</name>
    <dbReference type="NCBI Taxonomy" id="2967225"/>
    <lineage>
        <taxon>Bacteria</taxon>
        <taxon>Pseudomonadati</taxon>
        <taxon>Bacteroidota</taxon>
        <taxon>Sphingobacteriia</taxon>
        <taxon>Sphingobacteriales</taxon>
        <taxon>Sphingobacteriaceae</taxon>
        <taxon>Mucilaginibacter</taxon>
    </lineage>
</organism>
<keyword evidence="3" id="KW-1185">Reference proteome</keyword>
<evidence type="ECO:0000313" key="3">
    <source>
        <dbReference type="Proteomes" id="UP001204376"/>
    </source>
</evidence>
<dbReference type="RefSeq" id="WP_256540173.1">
    <property type="nucleotide sequence ID" value="NZ_JANHOH010000005.1"/>
</dbReference>
<dbReference type="PANTHER" id="PTHR48079:SF6">
    <property type="entry name" value="NAD(P)-BINDING DOMAIN-CONTAINING PROTEIN-RELATED"/>
    <property type="match status" value="1"/>
</dbReference>
<accession>A0ABT1T5R9</accession>
<dbReference type="SUPFAM" id="SSF51735">
    <property type="entry name" value="NAD(P)-binding Rossmann-fold domains"/>
    <property type="match status" value="1"/>
</dbReference>
<gene>
    <name evidence="2" type="ORF">NPE20_18540</name>
</gene>
<dbReference type="EMBL" id="JANHOH010000005">
    <property type="protein sequence ID" value="MCQ6959984.1"/>
    <property type="molecule type" value="Genomic_DNA"/>
</dbReference>
<proteinExistence type="predicted"/>
<dbReference type="PANTHER" id="PTHR48079">
    <property type="entry name" value="PROTEIN YEEZ"/>
    <property type="match status" value="1"/>
</dbReference>